<dbReference type="InterPro" id="IPR013099">
    <property type="entry name" value="K_chnl_dom"/>
</dbReference>
<feature type="transmembrane region" description="Helical" evidence="10">
    <location>
        <begin position="590"/>
        <end position="608"/>
    </location>
</feature>
<feature type="region of interest" description="Disordered" evidence="9">
    <location>
        <begin position="365"/>
        <end position="399"/>
    </location>
</feature>
<dbReference type="InterPro" id="IPR003280">
    <property type="entry name" value="2pore_dom_K_chnl"/>
</dbReference>
<dbReference type="PANTHER" id="PTHR11003:SF345">
    <property type="entry name" value="TWIK FAMILY OF POTASSIUM CHANNELS PROTEIN 18"/>
    <property type="match status" value="1"/>
</dbReference>
<keyword evidence="5 8" id="KW-0406">Ion transport</keyword>
<feature type="domain" description="Potassium channel" evidence="11">
    <location>
        <begin position="558"/>
        <end position="612"/>
    </location>
</feature>
<dbReference type="WBParaSite" id="Gr19_v10_g9909.t2">
    <property type="protein sequence ID" value="Gr19_v10_g9909.t2"/>
    <property type="gene ID" value="Gr19_v10_g9909"/>
</dbReference>
<evidence type="ECO:0000256" key="10">
    <source>
        <dbReference type="SAM" id="Phobius"/>
    </source>
</evidence>
<proteinExistence type="inferred from homology"/>
<dbReference type="SUPFAM" id="SSF81324">
    <property type="entry name" value="Voltage-gated potassium channels"/>
    <property type="match status" value="2"/>
</dbReference>
<evidence type="ECO:0000313" key="13">
    <source>
        <dbReference type="WBParaSite" id="Gr19_v10_g9909.t2"/>
    </source>
</evidence>
<evidence type="ECO:0000256" key="1">
    <source>
        <dbReference type="ARBA" id="ARBA00004141"/>
    </source>
</evidence>
<feature type="domain" description="Potassium channel" evidence="11">
    <location>
        <begin position="682"/>
        <end position="755"/>
    </location>
</feature>
<evidence type="ECO:0000256" key="8">
    <source>
        <dbReference type="RuleBase" id="RU003857"/>
    </source>
</evidence>
<evidence type="ECO:0000313" key="12">
    <source>
        <dbReference type="Proteomes" id="UP000887572"/>
    </source>
</evidence>
<feature type="region of interest" description="Disordered" evidence="9">
    <location>
        <begin position="202"/>
        <end position="225"/>
    </location>
</feature>
<protein>
    <submittedName>
        <fullName evidence="13">Potassium channel domain-containing protein</fullName>
    </submittedName>
</protein>
<evidence type="ECO:0000256" key="3">
    <source>
        <dbReference type="ARBA" id="ARBA00022692"/>
    </source>
</evidence>
<keyword evidence="12" id="KW-1185">Reference proteome</keyword>
<evidence type="ECO:0000256" key="5">
    <source>
        <dbReference type="ARBA" id="ARBA00023065"/>
    </source>
</evidence>
<feature type="compositionally biased region" description="Basic and acidic residues" evidence="9">
    <location>
        <begin position="387"/>
        <end position="399"/>
    </location>
</feature>
<keyword evidence="3 8" id="KW-0812">Transmembrane</keyword>
<name>A0A914IHA2_GLORO</name>
<evidence type="ECO:0000256" key="6">
    <source>
        <dbReference type="ARBA" id="ARBA00023136"/>
    </source>
</evidence>
<keyword evidence="4 10" id="KW-1133">Transmembrane helix</keyword>
<evidence type="ECO:0000256" key="7">
    <source>
        <dbReference type="ARBA" id="ARBA00023303"/>
    </source>
</evidence>
<dbReference type="GO" id="GO:0030322">
    <property type="term" value="P:stabilization of membrane potential"/>
    <property type="evidence" value="ECO:0007669"/>
    <property type="project" value="TreeGrafter"/>
</dbReference>
<feature type="region of interest" description="Disordered" evidence="9">
    <location>
        <begin position="1294"/>
        <end position="1320"/>
    </location>
</feature>
<dbReference type="GO" id="GO:0005886">
    <property type="term" value="C:plasma membrane"/>
    <property type="evidence" value="ECO:0007669"/>
    <property type="project" value="TreeGrafter"/>
</dbReference>
<keyword evidence="2 8" id="KW-0813">Transport</keyword>
<evidence type="ECO:0000256" key="4">
    <source>
        <dbReference type="ARBA" id="ARBA00022989"/>
    </source>
</evidence>
<dbReference type="GO" id="GO:0022841">
    <property type="term" value="F:potassium ion leak channel activity"/>
    <property type="evidence" value="ECO:0007669"/>
    <property type="project" value="TreeGrafter"/>
</dbReference>
<comment type="subcellular location">
    <subcellularLocation>
        <location evidence="1">Membrane</location>
        <topology evidence="1">Multi-pass membrane protein</topology>
    </subcellularLocation>
</comment>
<feature type="compositionally biased region" description="Basic and acidic residues" evidence="9">
    <location>
        <begin position="1296"/>
        <end position="1309"/>
    </location>
</feature>
<dbReference type="Gene3D" id="1.10.287.70">
    <property type="match status" value="1"/>
</dbReference>
<organism evidence="12 13">
    <name type="scientific">Globodera rostochiensis</name>
    <name type="common">Golden nematode worm</name>
    <name type="synonym">Heterodera rostochiensis</name>
    <dbReference type="NCBI Taxonomy" id="31243"/>
    <lineage>
        <taxon>Eukaryota</taxon>
        <taxon>Metazoa</taxon>
        <taxon>Ecdysozoa</taxon>
        <taxon>Nematoda</taxon>
        <taxon>Chromadorea</taxon>
        <taxon>Rhabditida</taxon>
        <taxon>Tylenchina</taxon>
        <taxon>Tylenchomorpha</taxon>
        <taxon>Tylenchoidea</taxon>
        <taxon>Heteroderidae</taxon>
        <taxon>Heteroderinae</taxon>
        <taxon>Globodera</taxon>
    </lineage>
</organism>
<feature type="transmembrane region" description="Helical" evidence="10">
    <location>
        <begin position="729"/>
        <end position="751"/>
    </location>
</feature>
<comment type="similarity">
    <text evidence="8">Belongs to the two pore domain potassium channel (TC 1.A.1.8) family.</text>
</comment>
<keyword evidence="6 10" id="KW-0472">Membrane</keyword>
<feature type="transmembrane region" description="Helical" evidence="10">
    <location>
        <begin position="560"/>
        <end position="578"/>
    </location>
</feature>
<evidence type="ECO:0000259" key="11">
    <source>
        <dbReference type="Pfam" id="PF07885"/>
    </source>
</evidence>
<dbReference type="GO" id="GO:0015271">
    <property type="term" value="F:outward rectifier potassium channel activity"/>
    <property type="evidence" value="ECO:0007669"/>
    <property type="project" value="TreeGrafter"/>
</dbReference>
<feature type="compositionally biased region" description="Basic and acidic residues" evidence="9">
    <location>
        <begin position="800"/>
        <end position="821"/>
    </location>
</feature>
<dbReference type="PRINTS" id="PR01333">
    <property type="entry name" value="2POREKCHANEL"/>
</dbReference>
<dbReference type="Proteomes" id="UP000887572">
    <property type="component" value="Unplaced"/>
</dbReference>
<dbReference type="Pfam" id="PF07885">
    <property type="entry name" value="Ion_trans_2"/>
    <property type="match status" value="2"/>
</dbReference>
<feature type="transmembrane region" description="Helical" evidence="10">
    <location>
        <begin position="703"/>
        <end position="722"/>
    </location>
</feature>
<accession>A0A914IHA2</accession>
<keyword evidence="7 8" id="KW-0407">Ion channel</keyword>
<dbReference type="PANTHER" id="PTHR11003">
    <property type="entry name" value="POTASSIUM CHANNEL, SUBFAMILY K"/>
    <property type="match status" value="1"/>
</dbReference>
<sequence length="1320" mass="147296">MSNWMGRSRSWRRRSSTGKLPLCKDEIDCMPSVVPIQQECQRQWHRRLSPVKRLPQLVRANSFISPGRIGTLPAKEKSPQPQKMRQQLPAKSEWQRHNNGQITVAVAASQATAHVPTTVPCTVVEMFDAANTGPLSPRPACCRLQDTPIKQNGTGIGMARQQSGTHRQTRGKDMTLTNNNHALHPPSRPGRAVLDAEKLTVGEGKAPAAEEGGRPSRRRNWGGKEMRVPQRQKFVKFAETIKINEIAPREDGSIASSCSNTSNASSSSALESLMEENGQVWPGKRQSQRAGKQQINCVATDGKMNQRLKTNMAKPKVIRVKRAQQNGAQNDSTHLEELIEQFFHHCQSISTVDGLQQRPLYDNLQPAADGTAHTEDTTAARSGVRAAEGRNMTEKERSKFGRDLATRNAFGRNMGKIGTACEIHGKSSHCTSEPRASTISLAFTGITHSGNIPPIPSLFCFCFVWSQKLLKNADRRQSELSADAVQTWLQILRPRAGPNEKYELEQLRQQRLKLLEDTTFRLNTIKSMTPLQAYNHTVSTLNHYRERLGVPEVLMNQTQWTIWGSIYFSMTVYTTIGYGNIVPVTTSGRILTIIYALIGIPLALIALITLGGLFAKICLVLWQLIARSLGCFSKKLERKMTIEAKLDENGVEMDASRESLASESDEGNDELLQFPVWFLIAVTIIWILLCAYLFLLWEETWDYGLSLYFVLISFLTIGFGDVIPSKPNYIILVGIMILIGLALVSTVLTIIQKQINALADNMKGTIDKDYQTALEELGEEEVEPIDGQPQKEAANGKASRAVDFDRTKGLSPEERKQENRRTLDSVVARMPLRSRILYHIMPSGNRKQLTRHVQRRQRVGNKCVQTDQWLLDTFTTTTTPTTPTTTTTTAMTTTTDENLFCKKAFFEQHPEGDKYHEEADKKCTRSDRHCYVLNCTTVSSSPSFDGKGRLGSGRFPGSKCNFVVGEKNQDMHNHNINAPIFNATYSSLWCKGGYFWENSYHEKNITVCDAHEHYCYVQNCTLELVEQVGSTESEHHILTKWGCTDKMPNQLLDKPGQFIGQNAANRIIDHKCTPKVGKVNIPMSNAGTEVSIPSQKCKKAYFSKWLNESSDKSCSQSQRYCYVLNCSTAVESDKPGQIMTEWGCTDRQYGTGDFLQGKGRQLSDAYSRPMPNNSTCTSTVSLNSNEGVMLPIPSMAEKTSNSTLICKQGSETPSKKTDYSGTCLPGENACYAIHCFHSEHLKKPVKEWGCTSNASQICAQKISELGYNMSNKNETCNCSFDKPKQKRSLKKAMKMKSSDVEGGWHHASDQRALAGASLAN</sequence>
<feature type="transmembrane region" description="Helical" evidence="10">
    <location>
        <begin position="676"/>
        <end position="697"/>
    </location>
</feature>
<evidence type="ECO:0000256" key="2">
    <source>
        <dbReference type="ARBA" id="ARBA00022448"/>
    </source>
</evidence>
<evidence type="ECO:0000256" key="9">
    <source>
        <dbReference type="SAM" id="MobiDB-lite"/>
    </source>
</evidence>
<feature type="region of interest" description="Disordered" evidence="9">
    <location>
        <begin position="781"/>
        <end position="821"/>
    </location>
</feature>
<reference evidence="13" key="1">
    <citation type="submission" date="2022-11" db="UniProtKB">
        <authorList>
            <consortium name="WormBaseParasite"/>
        </authorList>
    </citation>
    <scope>IDENTIFICATION</scope>
</reference>